<keyword evidence="2" id="KW-1185">Reference proteome</keyword>
<evidence type="ECO:0000313" key="2">
    <source>
        <dbReference type="Proteomes" id="UP001054945"/>
    </source>
</evidence>
<dbReference type="EMBL" id="BPLR01011436">
    <property type="protein sequence ID" value="GIY46552.1"/>
    <property type="molecule type" value="Genomic_DNA"/>
</dbReference>
<sequence>MSPVDINGHFQKPMTSYGGTSSFVCAIEYQSKCPECSKAAVQNRRMKQAALATFVGRRLELEVNGHESIIGYCHSGAVGLMAYFGFIKGEAELFLFTNSLKWRKLPKLFMCNTAEGFAI</sequence>
<dbReference type="Proteomes" id="UP001054945">
    <property type="component" value="Unassembled WGS sequence"/>
</dbReference>
<reference evidence="1 2" key="1">
    <citation type="submission" date="2021-06" db="EMBL/GenBank/DDBJ databases">
        <title>Caerostris extrusa draft genome.</title>
        <authorList>
            <person name="Kono N."/>
            <person name="Arakawa K."/>
        </authorList>
    </citation>
    <scope>NUCLEOTIDE SEQUENCE [LARGE SCALE GENOMIC DNA]</scope>
</reference>
<organism evidence="1 2">
    <name type="scientific">Caerostris extrusa</name>
    <name type="common">Bark spider</name>
    <name type="synonym">Caerostris bankana</name>
    <dbReference type="NCBI Taxonomy" id="172846"/>
    <lineage>
        <taxon>Eukaryota</taxon>
        <taxon>Metazoa</taxon>
        <taxon>Ecdysozoa</taxon>
        <taxon>Arthropoda</taxon>
        <taxon>Chelicerata</taxon>
        <taxon>Arachnida</taxon>
        <taxon>Araneae</taxon>
        <taxon>Araneomorphae</taxon>
        <taxon>Entelegynae</taxon>
        <taxon>Araneoidea</taxon>
        <taxon>Araneidae</taxon>
        <taxon>Caerostris</taxon>
    </lineage>
</organism>
<comment type="caution">
    <text evidence="1">The sequence shown here is derived from an EMBL/GenBank/DDBJ whole genome shotgun (WGS) entry which is preliminary data.</text>
</comment>
<protein>
    <submittedName>
        <fullName evidence="1">Uncharacterized protein</fullName>
    </submittedName>
</protein>
<evidence type="ECO:0000313" key="1">
    <source>
        <dbReference type="EMBL" id="GIY46552.1"/>
    </source>
</evidence>
<proteinExistence type="predicted"/>
<accession>A0AAV4TMH4</accession>
<dbReference type="AlphaFoldDB" id="A0AAV4TMH4"/>
<gene>
    <name evidence="1" type="ORF">CEXT_208341</name>
</gene>
<name>A0AAV4TMH4_CAEEX</name>